<comment type="caution">
    <text evidence="3">The sequence shown here is derived from an EMBL/GenBank/DDBJ whole genome shotgun (WGS) entry which is preliminary data.</text>
</comment>
<dbReference type="InterPro" id="IPR051199">
    <property type="entry name" value="LPS_LOS_Heptosyltrfase"/>
</dbReference>
<evidence type="ECO:0000313" key="4">
    <source>
        <dbReference type="Proteomes" id="UP000808146"/>
    </source>
</evidence>
<dbReference type="EMBL" id="JADKBR010000003">
    <property type="protein sequence ID" value="MBK8889852.1"/>
    <property type="molecule type" value="Genomic_DNA"/>
</dbReference>
<name>A0A9D7LL71_9RHOO</name>
<dbReference type="Proteomes" id="UP000808146">
    <property type="component" value="Unassembled WGS sequence"/>
</dbReference>
<dbReference type="AlphaFoldDB" id="A0A9D7LL71"/>
<dbReference type="Gene3D" id="3.40.50.2000">
    <property type="entry name" value="Glycogen Phosphorylase B"/>
    <property type="match status" value="2"/>
</dbReference>
<organism evidence="3 4">
    <name type="scientific">Candidatus Dechloromonas phosphorivorans</name>
    <dbReference type="NCBI Taxonomy" id="2899244"/>
    <lineage>
        <taxon>Bacteria</taxon>
        <taxon>Pseudomonadati</taxon>
        <taxon>Pseudomonadota</taxon>
        <taxon>Betaproteobacteria</taxon>
        <taxon>Rhodocyclales</taxon>
        <taxon>Azonexaceae</taxon>
        <taxon>Dechloromonas</taxon>
    </lineage>
</organism>
<evidence type="ECO:0000256" key="1">
    <source>
        <dbReference type="ARBA" id="ARBA00022676"/>
    </source>
</evidence>
<evidence type="ECO:0000313" key="3">
    <source>
        <dbReference type="EMBL" id="MBK8889852.1"/>
    </source>
</evidence>
<dbReference type="Pfam" id="PF01075">
    <property type="entry name" value="Glyco_transf_9"/>
    <property type="match status" value="1"/>
</dbReference>
<reference evidence="3" key="1">
    <citation type="submission" date="2020-10" db="EMBL/GenBank/DDBJ databases">
        <title>Connecting structure to function with the recovery of over 1000 high-quality activated sludge metagenome-assembled genomes encoding full-length rRNA genes using long-read sequencing.</title>
        <authorList>
            <person name="Singleton C.M."/>
            <person name="Petriglieri F."/>
            <person name="Kristensen J.M."/>
            <person name="Kirkegaard R.H."/>
            <person name="Michaelsen T.Y."/>
            <person name="Andersen M.H."/>
            <person name="Karst S.M."/>
            <person name="Dueholm M.S."/>
            <person name="Nielsen P.H."/>
            <person name="Albertsen M."/>
        </authorList>
    </citation>
    <scope>NUCLEOTIDE SEQUENCE</scope>
    <source>
        <strain evidence="3">OdNE_18-Q3-R46-58_BAT3C.305</strain>
    </source>
</reference>
<sequence length="327" mass="35589">MINVARIGDTILAVPVLRALREAYPQAEIVCLAHPKRVEILQGLPQIDRSRGITKRSAAFMGWFGESYDLALIFGHELSLLKYALRTARQVIALPSGNAAVDRKLFAVVTDEGVVHAVEDRLRWLKPLGLRPSVRCLDYVPSAAEQSWAIAERKRLVPTAEPLVGFQIASFPTKAYRNWPGESFAELARRLLLVHPQAQILIFGDATDAAASEALAATCNGRARSLAGKLALRQSVAMMQQLDLYIGVDTGPTHLAGALGLPMVALYHCLHPGCYLAPLDHPRFLGVVEHPAAGSDCTPTRAMAEISVDTVWKQVKAALQGLPEAER</sequence>
<dbReference type="GO" id="GO:0005829">
    <property type="term" value="C:cytosol"/>
    <property type="evidence" value="ECO:0007669"/>
    <property type="project" value="TreeGrafter"/>
</dbReference>
<protein>
    <submittedName>
        <fullName evidence="3">Glycosyltransferase family 9 protein</fullName>
    </submittedName>
</protein>
<accession>A0A9D7LL71</accession>
<dbReference type="GO" id="GO:0009244">
    <property type="term" value="P:lipopolysaccharide core region biosynthetic process"/>
    <property type="evidence" value="ECO:0007669"/>
    <property type="project" value="TreeGrafter"/>
</dbReference>
<dbReference type="PANTHER" id="PTHR30160:SF7">
    <property type="entry name" value="ADP-HEPTOSE--LPS HEPTOSYLTRANSFERASE 2"/>
    <property type="match status" value="1"/>
</dbReference>
<gene>
    <name evidence="3" type="ORF">IPN75_05365</name>
</gene>
<keyword evidence="1" id="KW-0328">Glycosyltransferase</keyword>
<proteinExistence type="predicted"/>
<dbReference type="GO" id="GO:0008713">
    <property type="term" value="F:ADP-heptose-lipopolysaccharide heptosyltransferase activity"/>
    <property type="evidence" value="ECO:0007669"/>
    <property type="project" value="TreeGrafter"/>
</dbReference>
<dbReference type="PANTHER" id="PTHR30160">
    <property type="entry name" value="TETRAACYLDISACCHARIDE 4'-KINASE-RELATED"/>
    <property type="match status" value="1"/>
</dbReference>
<keyword evidence="2" id="KW-0808">Transferase</keyword>
<dbReference type="CDD" id="cd03789">
    <property type="entry name" value="GT9_LPS_heptosyltransferase"/>
    <property type="match status" value="1"/>
</dbReference>
<dbReference type="InterPro" id="IPR002201">
    <property type="entry name" value="Glyco_trans_9"/>
</dbReference>
<evidence type="ECO:0000256" key="2">
    <source>
        <dbReference type="ARBA" id="ARBA00022679"/>
    </source>
</evidence>
<dbReference type="SUPFAM" id="SSF53756">
    <property type="entry name" value="UDP-Glycosyltransferase/glycogen phosphorylase"/>
    <property type="match status" value="1"/>
</dbReference>